<keyword evidence="2" id="KW-1185">Reference proteome</keyword>
<dbReference type="Proteomes" id="UP000827084">
    <property type="component" value="Chromosome"/>
</dbReference>
<dbReference type="GeneID" id="67443829"/>
<protein>
    <submittedName>
        <fullName evidence="1">Carbon storage regulator</fullName>
    </submittedName>
</protein>
<evidence type="ECO:0000313" key="1">
    <source>
        <dbReference type="EMBL" id="QYX71366.1"/>
    </source>
</evidence>
<dbReference type="EMBL" id="CP080635">
    <property type="protein sequence ID" value="QYX71366.1"/>
    <property type="molecule type" value="Genomic_DNA"/>
</dbReference>
<proteinExistence type="predicted"/>
<sequence length="65" mass="7526">MLIVQRLEFQSIMLQNIYDENGNHLPDIKIIALPNSRIGVHADKSIVIIRDELYGEEFMRAKISD</sequence>
<evidence type="ECO:0000313" key="2">
    <source>
        <dbReference type="Proteomes" id="UP000827084"/>
    </source>
</evidence>
<reference evidence="1 2" key="1">
    <citation type="submission" date="2021-08" db="EMBL/GenBank/DDBJ databases">
        <title>Shewanella putrefaciens YZ-J, complete genome.</title>
        <authorList>
            <person name="Yi Z."/>
        </authorList>
    </citation>
    <scope>NUCLEOTIDE SEQUENCE [LARGE SCALE GENOMIC DNA]</scope>
    <source>
        <strain evidence="1 2">YZ-J</strain>
    </source>
</reference>
<organism evidence="1 2">
    <name type="scientific">Shewanella putrefaciens</name>
    <name type="common">Pseudomonas putrefaciens</name>
    <dbReference type="NCBI Taxonomy" id="24"/>
    <lineage>
        <taxon>Bacteria</taxon>
        <taxon>Pseudomonadati</taxon>
        <taxon>Pseudomonadota</taxon>
        <taxon>Gammaproteobacteria</taxon>
        <taxon>Alteromonadales</taxon>
        <taxon>Shewanellaceae</taxon>
        <taxon>Shewanella</taxon>
    </lineage>
</organism>
<accession>A0ABX8X786</accession>
<dbReference type="RefSeq" id="WP_025007786.1">
    <property type="nucleotide sequence ID" value="NZ_BMPK01000005.1"/>
</dbReference>
<gene>
    <name evidence="1" type="ORF">K3G22_11175</name>
</gene>
<name>A0ABX8X786_SHEPU</name>